<gene>
    <name evidence="2" type="ORF">COU47_00655</name>
</gene>
<accession>A0A2H0TEE4</accession>
<dbReference type="Pfam" id="PF03102">
    <property type="entry name" value="NeuB"/>
    <property type="match status" value="1"/>
</dbReference>
<sequence>MVCVLYSFGMNIHKQRGGMDMIWEKLSTDLFIIAEAGKNFIQTEEDRSVEEYLANAKQLVDEAAAAGVDAVKWQTHNVEDEQLDIDVTAPHFKGSDRYSWVTRNTNATPFEAFWKPLKAYCDKKGIYFLSTPMSRGAAKMLDSVGMQFWKIGSGDILDFVMLDYMRESGKPIIISSGMSTLEEVKRAVAFLREKNDKVALLHCVSQYPCPPEELRLPTIELYKEIFQMPIGFSDHSLSFDSVETAVALGATIIEKHFSMDRELYGADHKVSFTPGEFKELVDRAHAAYESGSRKKAVLASDFAKRAQTAPREKCLQEGESAFRPLFRKSLMAGHDMSVGTVLTKDVLYAMRPQQYAGGLPSEEYESVLGKTITKALKKYDPITKDIIV</sequence>
<dbReference type="Gene3D" id="3.90.1210.10">
    <property type="entry name" value="Antifreeze-like/N-acetylneuraminic acid synthase C-terminal domain"/>
    <property type="match status" value="1"/>
</dbReference>
<dbReference type="PANTHER" id="PTHR42966">
    <property type="entry name" value="N-ACETYLNEURAMINATE SYNTHASE"/>
    <property type="match status" value="1"/>
</dbReference>
<dbReference type="Gene3D" id="3.20.20.70">
    <property type="entry name" value="Aldolase class I"/>
    <property type="match status" value="1"/>
</dbReference>
<organism evidence="2 3">
    <name type="scientific">Candidatus Niyogibacteria bacterium CG10_big_fil_rev_8_21_14_0_10_46_36</name>
    <dbReference type="NCBI Taxonomy" id="1974726"/>
    <lineage>
        <taxon>Bacteria</taxon>
        <taxon>Candidatus Niyogiibacteriota</taxon>
    </lineage>
</organism>
<dbReference type="SUPFAM" id="SSF51569">
    <property type="entry name" value="Aldolase"/>
    <property type="match status" value="1"/>
</dbReference>
<reference evidence="3" key="1">
    <citation type="submission" date="2017-09" db="EMBL/GenBank/DDBJ databases">
        <title>Depth-based differentiation of microbial function through sediment-hosted aquifers and enrichment of novel symbionts in the deep terrestrial subsurface.</title>
        <authorList>
            <person name="Probst A.J."/>
            <person name="Ladd B."/>
            <person name="Jarett J.K."/>
            <person name="Geller-Mcgrath D.E."/>
            <person name="Sieber C.M.K."/>
            <person name="Emerson J.B."/>
            <person name="Anantharaman K."/>
            <person name="Thomas B.C."/>
            <person name="Malmstrom R."/>
            <person name="Stieglmeier M."/>
            <person name="Klingl A."/>
            <person name="Woyke T."/>
            <person name="Ryan C.M."/>
            <person name="Banfield J.F."/>
        </authorList>
    </citation>
    <scope>NUCLEOTIDE SEQUENCE [LARGE SCALE GENOMIC DNA]</scope>
</reference>
<feature type="domain" description="AFP-like" evidence="1">
    <location>
        <begin position="329"/>
        <end position="388"/>
    </location>
</feature>
<dbReference type="EMBL" id="PFCO01000001">
    <property type="protein sequence ID" value="PIR69928.1"/>
    <property type="molecule type" value="Genomic_DNA"/>
</dbReference>
<dbReference type="AlphaFoldDB" id="A0A2H0TEE4"/>
<protein>
    <recommendedName>
        <fullName evidence="1">AFP-like domain-containing protein</fullName>
    </recommendedName>
</protein>
<dbReference type="GO" id="GO:0016051">
    <property type="term" value="P:carbohydrate biosynthetic process"/>
    <property type="evidence" value="ECO:0007669"/>
    <property type="project" value="InterPro"/>
</dbReference>
<dbReference type="CDD" id="cd11615">
    <property type="entry name" value="SAF_NeuB_like"/>
    <property type="match status" value="1"/>
</dbReference>
<dbReference type="InterPro" id="IPR013132">
    <property type="entry name" value="PseI/NeuA/B-like_N"/>
</dbReference>
<evidence type="ECO:0000259" key="1">
    <source>
        <dbReference type="PROSITE" id="PS50844"/>
    </source>
</evidence>
<dbReference type="GO" id="GO:0047444">
    <property type="term" value="F:N-acylneuraminate-9-phosphate synthase activity"/>
    <property type="evidence" value="ECO:0007669"/>
    <property type="project" value="TreeGrafter"/>
</dbReference>
<evidence type="ECO:0000313" key="3">
    <source>
        <dbReference type="Proteomes" id="UP000231503"/>
    </source>
</evidence>
<dbReference type="InterPro" id="IPR057736">
    <property type="entry name" value="SAF_PseI/NeuA/NeuB"/>
</dbReference>
<evidence type="ECO:0000313" key="2">
    <source>
        <dbReference type="EMBL" id="PIR69928.1"/>
    </source>
</evidence>
<dbReference type="InterPro" id="IPR036732">
    <property type="entry name" value="AFP_Neu5c_C_sf"/>
</dbReference>
<proteinExistence type="predicted"/>
<comment type="caution">
    <text evidence="2">The sequence shown here is derived from an EMBL/GenBank/DDBJ whole genome shotgun (WGS) entry which is preliminary data.</text>
</comment>
<dbReference type="InterPro" id="IPR013785">
    <property type="entry name" value="Aldolase_TIM"/>
</dbReference>
<dbReference type="PANTHER" id="PTHR42966:SF1">
    <property type="entry name" value="SIALIC ACID SYNTHASE"/>
    <property type="match status" value="1"/>
</dbReference>
<dbReference type="PROSITE" id="PS50844">
    <property type="entry name" value="AFP_LIKE"/>
    <property type="match status" value="1"/>
</dbReference>
<dbReference type="SUPFAM" id="SSF51269">
    <property type="entry name" value="AFP III-like domain"/>
    <property type="match status" value="1"/>
</dbReference>
<dbReference type="InterPro" id="IPR006190">
    <property type="entry name" value="SAF_AFP_Neu5Ac"/>
</dbReference>
<name>A0A2H0TEE4_9BACT</name>
<dbReference type="Proteomes" id="UP000231503">
    <property type="component" value="Unassembled WGS sequence"/>
</dbReference>
<dbReference type="InterPro" id="IPR051690">
    <property type="entry name" value="PseI-like"/>
</dbReference>